<keyword evidence="2" id="KW-1185">Reference proteome</keyword>
<organism evidence="1 2">
    <name type="scientific">Mycolicibacterium litorale</name>
    <dbReference type="NCBI Taxonomy" id="758802"/>
    <lineage>
        <taxon>Bacteria</taxon>
        <taxon>Bacillati</taxon>
        <taxon>Actinomycetota</taxon>
        <taxon>Actinomycetes</taxon>
        <taxon>Mycobacteriales</taxon>
        <taxon>Mycobacteriaceae</taxon>
        <taxon>Mycolicibacterium</taxon>
    </lineage>
</organism>
<dbReference type="EMBL" id="AP022586">
    <property type="protein sequence ID" value="BBY16536.1"/>
    <property type="molecule type" value="Genomic_DNA"/>
</dbReference>
<evidence type="ECO:0000313" key="1">
    <source>
        <dbReference type="EMBL" id="BBY16536.1"/>
    </source>
</evidence>
<gene>
    <name evidence="1" type="ORF">MLIT_21280</name>
</gene>
<reference evidence="1 2" key="1">
    <citation type="journal article" date="2019" name="Emerg. Microbes Infect.">
        <title>Comprehensive subspecies identification of 175 nontuberculous mycobacteria species based on 7547 genomic profiles.</title>
        <authorList>
            <person name="Matsumoto Y."/>
            <person name="Kinjo T."/>
            <person name="Motooka D."/>
            <person name="Nabeya D."/>
            <person name="Jung N."/>
            <person name="Uechi K."/>
            <person name="Horii T."/>
            <person name="Iida T."/>
            <person name="Fujita J."/>
            <person name="Nakamura S."/>
        </authorList>
    </citation>
    <scope>NUCLEOTIDE SEQUENCE [LARGE SCALE GENOMIC DNA]</scope>
    <source>
        <strain evidence="1 2">JCM 17423</strain>
    </source>
</reference>
<sequence length="240" mass="27182">MRLLDEVLAAHGGADRWRQIDTIAIHQTVGGVLWPLKNAGGILDDSTVQIRVQNQHTWHRPLPTAGLRSHYTPATVVIEHDDDSHEPVETLTDPRASFIGHTLETPWSTTQLAYFSGYAMWTYLSEPYHLTFPGVQTEEIGEWHENGQTWRRLAVRYPDDIATHSADQVLYVDHDGLLRRRDYQVDIAGGSPAAHYMDDHREFDGIVLPVTRIVHPRNDDGTPIREVVTVSVDIDDVRIS</sequence>
<name>A0AAD1IKE6_9MYCO</name>
<dbReference type="RefSeq" id="WP_134052564.1">
    <property type="nucleotide sequence ID" value="NZ_AP022586.1"/>
</dbReference>
<evidence type="ECO:0000313" key="2">
    <source>
        <dbReference type="Proteomes" id="UP000466607"/>
    </source>
</evidence>
<dbReference type="Proteomes" id="UP000466607">
    <property type="component" value="Chromosome"/>
</dbReference>
<protein>
    <submittedName>
        <fullName evidence="1">Uncharacterized protein</fullName>
    </submittedName>
</protein>
<proteinExistence type="predicted"/>
<accession>A0AAD1IKE6</accession>
<dbReference type="AlphaFoldDB" id="A0AAD1IKE6"/>